<dbReference type="PANTHER" id="PTHR45495:SF1">
    <property type="entry name" value="DNAJ PROTEIN JJJ1 HOMOLOG"/>
    <property type="match status" value="1"/>
</dbReference>
<dbReference type="InterPro" id="IPR054076">
    <property type="entry name" value="ZUO1-like_ZHD"/>
</dbReference>
<dbReference type="AlphaFoldDB" id="A0A072USH1"/>
<dbReference type="InterPro" id="IPR013087">
    <property type="entry name" value="Znf_C2H2_type"/>
</dbReference>
<reference evidence="9 12" key="1">
    <citation type="journal article" date="2011" name="Nature">
        <title>The Medicago genome provides insight into the evolution of rhizobial symbioses.</title>
        <authorList>
            <person name="Young N.D."/>
            <person name="Debelle F."/>
            <person name="Oldroyd G.E."/>
            <person name="Geurts R."/>
            <person name="Cannon S.B."/>
            <person name="Udvardi M.K."/>
            <person name="Benedito V.A."/>
            <person name="Mayer K.F."/>
            <person name="Gouzy J."/>
            <person name="Schoof H."/>
            <person name="Van de Peer Y."/>
            <person name="Proost S."/>
            <person name="Cook D.R."/>
            <person name="Meyers B.C."/>
            <person name="Spannagl M."/>
            <person name="Cheung F."/>
            <person name="De Mita S."/>
            <person name="Krishnakumar V."/>
            <person name="Gundlach H."/>
            <person name="Zhou S."/>
            <person name="Mudge J."/>
            <person name="Bharti A.K."/>
            <person name="Murray J.D."/>
            <person name="Naoumkina M.A."/>
            <person name="Rosen B."/>
            <person name="Silverstein K.A."/>
            <person name="Tang H."/>
            <person name="Rombauts S."/>
            <person name="Zhao P.X."/>
            <person name="Zhou P."/>
            <person name="Barbe V."/>
            <person name="Bardou P."/>
            <person name="Bechner M."/>
            <person name="Bellec A."/>
            <person name="Berger A."/>
            <person name="Berges H."/>
            <person name="Bidwell S."/>
            <person name="Bisseling T."/>
            <person name="Choisne N."/>
            <person name="Couloux A."/>
            <person name="Denny R."/>
            <person name="Deshpande S."/>
            <person name="Dai X."/>
            <person name="Doyle J.J."/>
            <person name="Dudez A.M."/>
            <person name="Farmer A.D."/>
            <person name="Fouteau S."/>
            <person name="Franken C."/>
            <person name="Gibelin C."/>
            <person name="Gish J."/>
            <person name="Goldstein S."/>
            <person name="Gonzalez A.J."/>
            <person name="Green P.J."/>
            <person name="Hallab A."/>
            <person name="Hartog M."/>
            <person name="Hua A."/>
            <person name="Humphray S.J."/>
            <person name="Jeong D.H."/>
            <person name="Jing Y."/>
            <person name="Jocker A."/>
            <person name="Kenton S.M."/>
            <person name="Kim D.J."/>
            <person name="Klee K."/>
            <person name="Lai H."/>
            <person name="Lang C."/>
            <person name="Lin S."/>
            <person name="Macmil S.L."/>
            <person name="Magdelenat G."/>
            <person name="Matthews L."/>
            <person name="McCorrison J."/>
            <person name="Monaghan E.L."/>
            <person name="Mun J.H."/>
            <person name="Najar F.Z."/>
            <person name="Nicholson C."/>
            <person name="Noirot C."/>
            <person name="O'Bleness M."/>
            <person name="Paule C.R."/>
            <person name="Poulain J."/>
            <person name="Prion F."/>
            <person name="Qin B."/>
            <person name="Qu C."/>
            <person name="Retzel E.F."/>
            <person name="Riddle C."/>
            <person name="Sallet E."/>
            <person name="Samain S."/>
            <person name="Samson N."/>
            <person name="Sanders I."/>
            <person name="Saurat O."/>
            <person name="Scarpelli C."/>
            <person name="Schiex T."/>
            <person name="Segurens B."/>
            <person name="Severin A.J."/>
            <person name="Sherrier D.J."/>
            <person name="Shi R."/>
            <person name="Sims S."/>
            <person name="Singer S.R."/>
            <person name="Sinharoy S."/>
            <person name="Sterck L."/>
            <person name="Viollet A."/>
            <person name="Wang B.B."/>
            <person name="Wang K."/>
            <person name="Wang M."/>
            <person name="Wang X."/>
            <person name="Warfsmann J."/>
            <person name="Weissenbach J."/>
            <person name="White D.D."/>
            <person name="White J.D."/>
            <person name="Wiley G.B."/>
            <person name="Wincker P."/>
            <person name="Xing Y."/>
            <person name="Yang L."/>
            <person name="Yao Z."/>
            <person name="Ying F."/>
            <person name="Zhai J."/>
            <person name="Zhou L."/>
            <person name="Zuber A."/>
            <person name="Denarie J."/>
            <person name="Dixon R.A."/>
            <person name="May G.D."/>
            <person name="Schwartz D.C."/>
            <person name="Rogers J."/>
            <person name="Quetier F."/>
            <person name="Town C.D."/>
            <person name="Roe B.A."/>
        </authorList>
    </citation>
    <scope>NUCLEOTIDE SEQUENCE [LARGE SCALE GENOMIC DNA]</scope>
    <source>
        <strain evidence="9">A17</strain>
        <strain evidence="11 12">cv. Jemalong A17</strain>
    </source>
</reference>
<feature type="compositionally biased region" description="Basic and acidic residues" evidence="6">
    <location>
        <begin position="620"/>
        <end position="631"/>
    </location>
</feature>
<dbReference type="ExpressionAtlas" id="A0A072USH1">
    <property type="expression patterns" value="differential"/>
</dbReference>
<dbReference type="InterPro" id="IPR036869">
    <property type="entry name" value="J_dom_sf"/>
</dbReference>
<dbReference type="SMART" id="SM00355">
    <property type="entry name" value="ZnF_C2H2"/>
    <property type="match status" value="2"/>
</dbReference>
<dbReference type="EnsemblPlants" id="KEH32018">
    <property type="protein sequence ID" value="KEH32018"/>
    <property type="gene ID" value="MTR_4g109510"/>
</dbReference>
<keyword evidence="3" id="KW-0862">Zinc</keyword>
<dbReference type="GO" id="GO:0003676">
    <property type="term" value="F:nucleic acid binding"/>
    <property type="evidence" value="ECO:0007669"/>
    <property type="project" value="InterPro"/>
</dbReference>
<evidence type="ECO:0000259" key="7">
    <source>
        <dbReference type="PROSITE" id="PS50076"/>
    </source>
</evidence>
<evidence type="ECO:0000256" key="1">
    <source>
        <dbReference type="ARBA" id="ARBA00022723"/>
    </source>
</evidence>
<feature type="compositionally biased region" description="Basic residues" evidence="6">
    <location>
        <begin position="506"/>
        <end position="516"/>
    </location>
</feature>
<dbReference type="OrthoDB" id="5894at2759"/>
<dbReference type="EMBL" id="CM001220">
    <property type="protein sequence ID" value="KEH32018.1"/>
    <property type="molecule type" value="Genomic_DNA"/>
</dbReference>
<dbReference type="Pfam" id="PF21884">
    <property type="entry name" value="ZUO1-like_ZHD"/>
    <property type="match status" value="1"/>
</dbReference>
<evidence type="ECO:0000313" key="11">
    <source>
        <dbReference type="EnsemblPlants" id="KEH32018"/>
    </source>
</evidence>
<protein>
    <submittedName>
        <fullName evidence="9">DnaJ heat shock family protein, putative</fullName>
    </submittedName>
    <submittedName>
        <fullName evidence="10">Putative transcription factor C2H2 family</fullName>
    </submittedName>
</protein>
<dbReference type="Pfam" id="PF00226">
    <property type="entry name" value="DnaJ"/>
    <property type="match status" value="1"/>
</dbReference>
<reference evidence="10" key="4">
    <citation type="journal article" date="2018" name="Nat. Plants">
        <title>Whole-genome landscape of Medicago truncatula symbiotic genes.</title>
        <authorList>
            <person name="Pecrix Y."/>
            <person name="Gamas P."/>
            <person name="Carrere S."/>
        </authorList>
    </citation>
    <scope>NUCLEOTIDE SEQUENCE</scope>
    <source>
        <tissue evidence="10">Leaves</tissue>
    </source>
</reference>
<dbReference type="PANTHER" id="PTHR45495">
    <property type="entry name" value="DNAJ PROTEIN JJJ1 HOMOLOG"/>
    <property type="match status" value="1"/>
</dbReference>
<keyword evidence="1" id="KW-0479">Metal-binding</keyword>
<dbReference type="SUPFAM" id="SSF46565">
    <property type="entry name" value="Chaperone J-domain"/>
    <property type="match status" value="1"/>
</dbReference>
<evidence type="ECO:0000256" key="3">
    <source>
        <dbReference type="ARBA" id="ARBA00022833"/>
    </source>
</evidence>
<reference evidence="9 12" key="2">
    <citation type="journal article" date="2014" name="BMC Genomics">
        <title>An improved genome release (version Mt4.0) for the model legume Medicago truncatula.</title>
        <authorList>
            <person name="Tang H."/>
            <person name="Krishnakumar V."/>
            <person name="Bidwell S."/>
            <person name="Rosen B."/>
            <person name="Chan A."/>
            <person name="Zhou S."/>
            <person name="Gentzbittel L."/>
            <person name="Childs K.L."/>
            <person name="Yandell M."/>
            <person name="Gundlach H."/>
            <person name="Mayer K.F."/>
            <person name="Schwartz D.C."/>
            <person name="Town C.D."/>
        </authorList>
    </citation>
    <scope>GENOME REANNOTATION</scope>
    <source>
        <strain evidence="9">A17</strain>
        <strain evidence="11 12">cv. Jemalong A17</strain>
    </source>
</reference>
<dbReference type="EMBL" id="PSQE01000004">
    <property type="protein sequence ID" value="RHN63724.1"/>
    <property type="molecule type" value="Genomic_DNA"/>
</dbReference>
<dbReference type="Gene3D" id="1.10.287.110">
    <property type="entry name" value="DnaJ domain"/>
    <property type="match status" value="1"/>
</dbReference>
<dbReference type="PROSITE" id="PS50157">
    <property type="entry name" value="ZINC_FINGER_C2H2_2"/>
    <property type="match status" value="2"/>
</dbReference>
<evidence type="ECO:0000313" key="9">
    <source>
        <dbReference type="EMBL" id="KEH32018.1"/>
    </source>
</evidence>
<dbReference type="InterPro" id="IPR018253">
    <property type="entry name" value="DnaJ_domain_CS"/>
</dbReference>
<feature type="compositionally biased region" description="Acidic residues" evidence="6">
    <location>
        <begin position="379"/>
        <end position="399"/>
    </location>
</feature>
<name>A0A072USH1_MEDTR</name>
<dbReference type="GO" id="GO:0008270">
    <property type="term" value="F:zinc ion binding"/>
    <property type="evidence" value="ECO:0007669"/>
    <property type="project" value="UniProtKB-KW"/>
</dbReference>
<evidence type="ECO:0000256" key="5">
    <source>
        <dbReference type="SAM" id="Coils"/>
    </source>
</evidence>
<keyword evidence="5" id="KW-0175">Coiled coil</keyword>
<gene>
    <name evidence="11" type="primary">25493883</name>
    <name evidence="9" type="ordered locus">MTR_4g109510</name>
    <name evidence="10" type="ORF">MtrunA17_Chr4g0061421</name>
</gene>
<dbReference type="CDD" id="cd06257">
    <property type="entry name" value="DnaJ"/>
    <property type="match status" value="1"/>
</dbReference>
<proteinExistence type="predicted"/>
<feature type="domain" description="J" evidence="7">
    <location>
        <begin position="8"/>
        <end position="77"/>
    </location>
</feature>
<dbReference type="SMART" id="SM00451">
    <property type="entry name" value="ZnF_U1"/>
    <property type="match status" value="1"/>
</dbReference>
<dbReference type="InterPro" id="IPR003604">
    <property type="entry name" value="Matrin/U1-like-C_Znf_C2H2"/>
</dbReference>
<sequence>MASTAKRCHYEVLGLPRECSPEELRSAYRKLALQRHPDKLVKSGLSQSEATAQFQELQHAYEVLSDPKERAWYDSHRSQILFSDPNSKSNSVVPDLFSFFSNTVYSGFSDSGKGFYKVYSDVFDKIQANEINFAKKLGLGIDSVRQAPLMGNLDSPYAQVTAFYSYWLGFSTVMDFCWADEYDAMAGPNRKSRRLMEEENNKVRRKAKREYNDTVRKLADFVKKRDKRVIDMKVKKNLEMEKKKEEEKERKRKLEMERKERAMAYEEPDWAKVDEEEVEDLYEDDESEKKDEKEFYCVLCGKKFKSEKQWKNHEQSKKHKEKVAEFKDSLDDEEELEAEVDEEGESEREGVDEERLESEEDGVRVDDLEERIRDSLNVADEESANGVELNDDGDDDEFFDAEHAKDGEETGASVDFVVNDDDDDENDVLETMVSGHKGRFDFDENDGNDDDVDDDEIGVLEAMLAGRKSRKPSASTHKPEVSETPTQIESENENDGVGAMEYNNRKPAKKKRRAKKEKGGKNGDETNVPTNGKYEKNVINIGDGDSYAQESSSQYFEENEDNAGKENEQVGRDKKKISNQPVDKKGTSKNTKPRSKLSTRGRKPNRNLGHFCETCEEEFESRNKLHKHLSDSGHAAMKSR</sequence>
<evidence type="ECO:0000313" key="12">
    <source>
        <dbReference type="Proteomes" id="UP000002051"/>
    </source>
</evidence>
<dbReference type="PROSITE" id="PS50076">
    <property type="entry name" value="DNAJ_2"/>
    <property type="match status" value="1"/>
</dbReference>
<dbReference type="PROSITE" id="PS00636">
    <property type="entry name" value="DNAJ_1"/>
    <property type="match status" value="1"/>
</dbReference>
<feature type="compositionally biased region" description="Basic and acidic residues" evidence="6">
    <location>
        <begin position="361"/>
        <end position="374"/>
    </location>
</feature>
<keyword evidence="12" id="KW-1185">Reference proteome</keyword>
<reference evidence="11" key="3">
    <citation type="submission" date="2015-04" db="UniProtKB">
        <authorList>
            <consortium name="EnsemblPlants"/>
        </authorList>
    </citation>
    <scope>IDENTIFICATION</scope>
    <source>
        <strain evidence="11">cv. Jemalong A17</strain>
    </source>
</reference>
<dbReference type="InterPro" id="IPR044648">
    <property type="entry name" value="JJJ1_plant"/>
</dbReference>
<feature type="domain" description="C2H2-type" evidence="8">
    <location>
        <begin position="610"/>
        <end position="639"/>
    </location>
</feature>
<dbReference type="PROSITE" id="PS00028">
    <property type="entry name" value="ZINC_FINGER_C2H2_1"/>
    <property type="match status" value="2"/>
</dbReference>
<evidence type="ECO:0000256" key="6">
    <source>
        <dbReference type="SAM" id="MobiDB-lite"/>
    </source>
</evidence>
<dbReference type="PRINTS" id="PR00625">
    <property type="entry name" value="JDOMAIN"/>
</dbReference>
<organism evidence="9 12">
    <name type="scientific">Medicago truncatula</name>
    <name type="common">Barrel medic</name>
    <name type="synonym">Medicago tribuloides</name>
    <dbReference type="NCBI Taxonomy" id="3880"/>
    <lineage>
        <taxon>Eukaryota</taxon>
        <taxon>Viridiplantae</taxon>
        <taxon>Streptophyta</taxon>
        <taxon>Embryophyta</taxon>
        <taxon>Tracheophyta</taxon>
        <taxon>Spermatophyta</taxon>
        <taxon>Magnoliopsida</taxon>
        <taxon>eudicotyledons</taxon>
        <taxon>Gunneridae</taxon>
        <taxon>Pentapetalae</taxon>
        <taxon>rosids</taxon>
        <taxon>fabids</taxon>
        <taxon>Fabales</taxon>
        <taxon>Fabaceae</taxon>
        <taxon>Papilionoideae</taxon>
        <taxon>50 kb inversion clade</taxon>
        <taxon>NPAAA clade</taxon>
        <taxon>Hologalegina</taxon>
        <taxon>IRL clade</taxon>
        <taxon>Trifolieae</taxon>
        <taxon>Medicago</taxon>
    </lineage>
</organism>
<dbReference type="KEGG" id="mtr:25493883"/>
<dbReference type="InterPro" id="IPR036236">
    <property type="entry name" value="Znf_C2H2_sf"/>
</dbReference>
<dbReference type="InterPro" id="IPR022755">
    <property type="entry name" value="Znf_C2H2_jaz"/>
</dbReference>
<feature type="region of interest" description="Disordered" evidence="6">
    <location>
        <begin position="307"/>
        <end position="426"/>
    </location>
</feature>
<evidence type="ECO:0000256" key="4">
    <source>
        <dbReference type="PROSITE-ProRule" id="PRU00042"/>
    </source>
</evidence>
<feature type="domain" description="C2H2-type" evidence="8">
    <location>
        <begin position="295"/>
        <end position="324"/>
    </location>
</feature>
<accession>A0A072USH1</accession>
<feature type="compositionally biased region" description="Acidic residues" evidence="6">
    <location>
        <begin position="330"/>
        <end position="360"/>
    </location>
</feature>
<dbReference type="SUPFAM" id="SSF57667">
    <property type="entry name" value="beta-beta-alpha zinc fingers"/>
    <property type="match status" value="1"/>
</dbReference>
<feature type="compositionally biased region" description="Basic and acidic residues" evidence="6">
    <location>
        <begin position="562"/>
        <end position="572"/>
    </location>
</feature>
<dbReference type="Proteomes" id="UP000265566">
    <property type="component" value="Chromosome 4"/>
</dbReference>
<feature type="region of interest" description="Disordered" evidence="6">
    <location>
        <begin position="463"/>
        <end position="640"/>
    </location>
</feature>
<dbReference type="Gene3D" id="3.30.160.60">
    <property type="entry name" value="Classic Zinc Finger"/>
    <property type="match status" value="1"/>
</dbReference>
<evidence type="ECO:0000256" key="2">
    <source>
        <dbReference type="ARBA" id="ARBA00022771"/>
    </source>
</evidence>
<keyword evidence="2 4" id="KW-0863">Zinc-finger</keyword>
<feature type="coiled-coil region" evidence="5">
    <location>
        <begin position="230"/>
        <end position="260"/>
    </location>
</feature>
<dbReference type="SMART" id="SM00271">
    <property type="entry name" value="DnaJ"/>
    <property type="match status" value="1"/>
</dbReference>
<keyword evidence="9" id="KW-0346">Stress response</keyword>
<evidence type="ECO:0000313" key="10">
    <source>
        <dbReference type="EMBL" id="RHN63724.1"/>
    </source>
</evidence>
<dbReference type="STRING" id="3880.A0A072USH1"/>
<evidence type="ECO:0000259" key="8">
    <source>
        <dbReference type="PROSITE" id="PS50157"/>
    </source>
</evidence>
<dbReference type="Gramene" id="rna26463">
    <property type="protein sequence ID" value="RHN63724.1"/>
    <property type="gene ID" value="gene26463"/>
</dbReference>
<dbReference type="HOGENOM" id="CLU_009539_1_1_1"/>
<dbReference type="Proteomes" id="UP000002051">
    <property type="component" value="Chromosome 4"/>
</dbReference>
<dbReference type="Pfam" id="PF12171">
    <property type="entry name" value="zf-C2H2_jaz"/>
    <property type="match status" value="1"/>
</dbReference>
<feature type="compositionally biased region" description="Basic residues" evidence="6">
    <location>
        <begin position="591"/>
        <end position="605"/>
    </location>
</feature>
<dbReference type="InterPro" id="IPR001623">
    <property type="entry name" value="DnaJ_domain"/>
</dbReference>